<keyword evidence="5" id="KW-1185">Reference proteome</keyword>
<evidence type="ECO:0000259" key="2">
    <source>
        <dbReference type="Pfam" id="PF03551"/>
    </source>
</evidence>
<evidence type="ECO:0000259" key="3">
    <source>
        <dbReference type="Pfam" id="PF10400"/>
    </source>
</evidence>
<name>A0ABU8LW20_9MICO</name>
<dbReference type="EMBL" id="JBBDGL010000004">
    <property type="protein sequence ID" value="MEJ1156452.1"/>
    <property type="molecule type" value="Genomic_DNA"/>
</dbReference>
<dbReference type="RefSeq" id="WP_337338880.1">
    <property type="nucleotide sequence ID" value="NZ_JBBDGL010000004.1"/>
</dbReference>
<sequence length="198" mass="22186">MSVRQGLMAILNQGPCYGYQLRTEFDRRTGSTWPLNVGQIYNTLDRLERDGLVTKADLDEQGHVYWKITDAGSSEVDNWLGTPVRRTGGTRDELAIKLALAATLPGVDVATLIEAQRQVSLAQLDELQRTQPEGAATNDPRALARSIVIDSMICTAEAELRWLDRAERRLAQHPERSMAFELSEERPKRGRPARDASR</sequence>
<dbReference type="Pfam" id="PF10400">
    <property type="entry name" value="Vir_act_alpha_C"/>
    <property type="match status" value="1"/>
</dbReference>
<dbReference type="Gene3D" id="1.10.10.10">
    <property type="entry name" value="Winged helix-like DNA-binding domain superfamily/Winged helix DNA-binding domain"/>
    <property type="match status" value="1"/>
</dbReference>
<dbReference type="SUPFAM" id="SSF46785">
    <property type="entry name" value="Winged helix' DNA-binding domain"/>
    <property type="match status" value="1"/>
</dbReference>
<protein>
    <submittedName>
        <fullName evidence="4">PadR family transcriptional regulator</fullName>
    </submittedName>
</protein>
<dbReference type="PANTHER" id="PTHR43252">
    <property type="entry name" value="TRANSCRIPTIONAL REGULATOR YQJI"/>
    <property type="match status" value="1"/>
</dbReference>
<dbReference type="Pfam" id="PF03551">
    <property type="entry name" value="PadR"/>
    <property type="match status" value="1"/>
</dbReference>
<evidence type="ECO:0000313" key="5">
    <source>
        <dbReference type="Proteomes" id="UP001368654"/>
    </source>
</evidence>
<accession>A0ABU8LW20</accession>
<evidence type="ECO:0000256" key="1">
    <source>
        <dbReference type="SAM" id="MobiDB-lite"/>
    </source>
</evidence>
<dbReference type="InterPro" id="IPR036388">
    <property type="entry name" value="WH-like_DNA-bd_sf"/>
</dbReference>
<evidence type="ECO:0000313" key="4">
    <source>
        <dbReference type="EMBL" id="MEJ1156452.1"/>
    </source>
</evidence>
<reference evidence="4 5" key="1">
    <citation type="submission" date="2024-02" db="EMBL/GenBank/DDBJ databases">
        <authorList>
            <person name="Saticioglu I.B."/>
        </authorList>
    </citation>
    <scope>NUCLEOTIDE SEQUENCE [LARGE SCALE GENOMIC DNA]</scope>
    <source>
        <strain evidence="4 5">Mu-86</strain>
    </source>
</reference>
<dbReference type="InterPro" id="IPR036390">
    <property type="entry name" value="WH_DNA-bd_sf"/>
</dbReference>
<dbReference type="Proteomes" id="UP001368654">
    <property type="component" value="Unassembled WGS sequence"/>
</dbReference>
<dbReference type="Gene3D" id="6.10.140.190">
    <property type="match status" value="1"/>
</dbReference>
<gene>
    <name evidence="4" type="ORF">WDU96_12660</name>
</gene>
<dbReference type="InterPro" id="IPR005149">
    <property type="entry name" value="Tscrpt_reg_PadR_N"/>
</dbReference>
<feature type="region of interest" description="Disordered" evidence="1">
    <location>
        <begin position="175"/>
        <end position="198"/>
    </location>
</feature>
<proteinExistence type="predicted"/>
<feature type="domain" description="Transcription regulator PadR N-terminal" evidence="2">
    <location>
        <begin position="7"/>
        <end position="76"/>
    </location>
</feature>
<comment type="caution">
    <text evidence="4">The sequence shown here is derived from an EMBL/GenBank/DDBJ whole genome shotgun (WGS) entry which is preliminary data.</text>
</comment>
<dbReference type="InterPro" id="IPR018309">
    <property type="entry name" value="Tscrpt_reg_PadR_C"/>
</dbReference>
<dbReference type="PANTHER" id="PTHR43252:SF6">
    <property type="entry name" value="NEGATIVE TRANSCRIPTION REGULATOR PADR"/>
    <property type="match status" value="1"/>
</dbReference>
<feature type="domain" description="Transcription regulator PadR C-terminal" evidence="3">
    <location>
        <begin position="90"/>
        <end position="170"/>
    </location>
</feature>
<organism evidence="4 5">
    <name type="scientific">Microbacterium marmarense</name>
    <dbReference type="NCBI Taxonomy" id="3122051"/>
    <lineage>
        <taxon>Bacteria</taxon>
        <taxon>Bacillati</taxon>
        <taxon>Actinomycetota</taxon>
        <taxon>Actinomycetes</taxon>
        <taxon>Micrococcales</taxon>
        <taxon>Microbacteriaceae</taxon>
        <taxon>Microbacterium</taxon>
    </lineage>
</organism>